<evidence type="ECO:0000256" key="1">
    <source>
        <dbReference type="SAM" id="MobiDB-lite"/>
    </source>
</evidence>
<protein>
    <recommendedName>
        <fullName evidence="2">Phlebovirus glycoprotein G2 fusion domain-containing protein</fullName>
    </recommendedName>
</protein>
<reference evidence="3" key="1">
    <citation type="submission" date="2022-01" db="EMBL/GenBank/DDBJ databases">
        <authorList>
            <person name="King R."/>
        </authorList>
    </citation>
    <scope>NUCLEOTIDE SEQUENCE</scope>
</reference>
<dbReference type="Pfam" id="PF07245">
    <property type="entry name" value="Phlebovirus_G2"/>
    <property type="match status" value="1"/>
</dbReference>
<sequence length="620" mass="70668">MPLEQSGKSLIVQPGLQWWLEAHMTDDTGKYRTNVTMQHDVITSWKGLDFEPTLTFSTTLPILGNKFMTKINYANVFMVDAQNPGQQVSGVLGQVQCRTIDHARDLLKCEKATDICTCWNSIETTSCDSKHAEPYNFALIDNVLPMDSGDFPLSKSGEHIFAEYPGALKAEILISGVVDLVSVKDDRKQFCRLKLMRLSFVLAGSNTELFLQVQTYTYKTAAECILAIIGPQLIPIKNIYDSNNIPDFIYQGDISNCEEDSVSAISPSSIEEIASTSTCSVLPNIIIRAEPTTSSKPKKRVRNPEKWKRNITKRKKCAGQEYETKSGKIVHSKSLKPFECKCKGRCSFLIPAERQMELHNNFYTLESFDLQTAYLFALIKVVNKLRSCTLNKESKRKKTRLYFLPSQEGVEHKVCKPFFQAVFQVSAGRLDILLKRKSIGTPPPCDKRGKHPPHNKTSDAKKMELKEFIEKFPWYESHYGREKSNHRKYLSPDLSLGKMYELYKGETQNPLSYFIFRETFNKEYNLHFHPPITDSCKKCDLFEVKIKAATSESSKNLETEKKINQNKAKSARDSLKRDTEMAKNRNASVICLDIMKTYTCAYRRNLLLQAAIMDLLLQCS</sequence>
<feature type="domain" description="Phlebovirus glycoprotein G2 fusion" evidence="2">
    <location>
        <begin position="23"/>
        <end position="172"/>
    </location>
</feature>
<feature type="region of interest" description="Disordered" evidence="1">
    <location>
        <begin position="440"/>
        <end position="459"/>
    </location>
</feature>
<keyword evidence="4" id="KW-1185">Reference proteome</keyword>
<feature type="compositionally biased region" description="Basic and acidic residues" evidence="1">
    <location>
        <begin position="570"/>
        <end position="579"/>
    </location>
</feature>
<gene>
    <name evidence="3" type="ORF">DIABBA_LOCUS13356</name>
</gene>
<proteinExistence type="predicted"/>
<dbReference type="PANTHER" id="PTHR10773:SF19">
    <property type="match status" value="1"/>
</dbReference>
<evidence type="ECO:0000259" key="2">
    <source>
        <dbReference type="Pfam" id="PF07245"/>
    </source>
</evidence>
<name>A0A9N9TD53_DIABA</name>
<dbReference type="InterPro" id="IPR009878">
    <property type="entry name" value="Phlebovirus_G2_fusion"/>
</dbReference>
<dbReference type="OrthoDB" id="6753578at2759"/>
<dbReference type="EMBL" id="OU898284">
    <property type="protein sequence ID" value="CAG9840732.1"/>
    <property type="molecule type" value="Genomic_DNA"/>
</dbReference>
<accession>A0A9N9TD53</accession>
<dbReference type="Proteomes" id="UP001153709">
    <property type="component" value="Chromosome 9"/>
</dbReference>
<dbReference type="AlphaFoldDB" id="A0A9N9TD53"/>
<evidence type="ECO:0000313" key="3">
    <source>
        <dbReference type="EMBL" id="CAG9840732.1"/>
    </source>
</evidence>
<dbReference type="PANTHER" id="PTHR10773">
    <property type="entry name" value="DNA-DIRECTED RNA POLYMERASES I, II, AND III SUBUNIT RPABC2"/>
    <property type="match status" value="1"/>
</dbReference>
<organism evidence="3 4">
    <name type="scientific">Diabrotica balteata</name>
    <name type="common">Banded cucumber beetle</name>
    <dbReference type="NCBI Taxonomy" id="107213"/>
    <lineage>
        <taxon>Eukaryota</taxon>
        <taxon>Metazoa</taxon>
        <taxon>Ecdysozoa</taxon>
        <taxon>Arthropoda</taxon>
        <taxon>Hexapoda</taxon>
        <taxon>Insecta</taxon>
        <taxon>Pterygota</taxon>
        <taxon>Neoptera</taxon>
        <taxon>Endopterygota</taxon>
        <taxon>Coleoptera</taxon>
        <taxon>Polyphaga</taxon>
        <taxon>Cucujiformia</taxon>
        <taxon>Chrysomeloidea</taxon>
        <taxon>Chrysomelidae</taxon>
        <taxon>Galerucinae</taxon>
        <taxon>Diabroticina</taxon>
        <taxon>Diabroticites</taxon>
        <taxon>Diabrotica</taxon>
    </lineage>
</organism>
<feature type="region of interest" description="Disordered" evidence="1">
    <location>
        <begin position="555"/>
        <end position="579"/>
    </location>
</feature>
<evidence type="ECO:0000313" key="4">
    <source>
        <dbReference type="Proteomes" id="UP001153709"/>
    </source>
</evidence>